<accession>A0AAC9PVM7</accession>
<dbReference type="SUPFAM" id="SSF53756">
    <property type="entry name" value="UDP-Glycosyltransferase/glycogen phosphorylase"/>
    <property type="match status" value="1"/>
</dbReference>
<dbReference type="RefSeq" id="WP_076731542.1">
    <property type="nucleotide sequence ID" value="NZ_CP019352.1"/>
</dbReference>
<protein>
    <submittedName>
        <fullName evidence="1">Uncharacterized protein</fullName>
    </submittedName>
</protein>
<dbReference type="AlphaFoldDB" id="A0AAC9PVM7"/>
<dbReference type="EMBL" id="CP019352">
    <property type="protein sequence ID" value="APX98897.1"/>
    <property type="molecule type" value="Genomic_DNA"/>
</dbReference>
<dbReference type="KEGG" id="lvn:BWR22_00775"/>
<gene>
    <name evidence="1" type="ORF">BWR22_00775</name>
</gene>
<keyword evidence="2" id="KW-1185">Reference proteome</keyword>
<dbReference type="Proteomes" id="UP000187506">
    <property type="component" value="Chromosome"/>
</dbReference>
<reference evidence="1 2" key="1">
    <citation type="submission" date="2017-01" db="EMBL/GenBank/DDBJ databases">
        <title>Complete genome of Lacinutrix venerupis DOK2-8 isolated from seawater in Dokdo.</title>
        <authorList>
            <person name="Chi W.-J."/>
            <person name="Kim J.H."/>
        </authorList>
    </citation>
    <scope>NUCLEOTIDE SEQUENCE [LARGE SCALE GENOMIC DNA]</scope>
    <source>
        <strain evidence="1 2">DOK2-8</strain>
    </source>
</reference>
<proteinExistence type="predicted"/>
<name>A0AAC9PVM7_9FLAO</name>
<organism evidence="1 2">
    <name type="scientific">Lacinutrix venerupis</name>
    <dbReference type="NCBI Taxonomy" id="1486034"/>
    <lineage>
        <taxon>Bacteria</taxon>
        <taxon>Pseudomonadati</taxon>
        <taxon>Bacteroidota</taxon>
        <taxon>Flavobacteriia</taxon>
        <taxon>Flavobacteriales</taxon>
        <taxon>Flavobacteriaceae</taxon>
        <taxon>Lacinutrix</taxon>
    </lineage>
</organism>
<dbReference type="Gene3D" id="3.40.50.2000">
    <property type="entry name" value="Glycogen Phosphorylase B"/>
    <property type="match status" value="1"/>
</dbReference>
<evidence type="ECO:0000313" key="1">
    <source>
        <dbReference type="EMBL" id="APX98897.1"/>
    </source>
</evidence>
<sequence length="332" mass="38226">MKTILVNASAANTGGAETILRTFVSEIKKETQYKFVILSPHKFNLAEKHITFEYAKTSGFKTVWFTIKGIGKYVKKYSPNKIISFNNLNYIFKPGIGITYFHQPKALEKGYSDVKIKVYQFIISKFLKKNTFIVQSEYIRNKFLKMFNYEEDEVISCWPGFIIPKQDTSLNSKISSNFKHKGLLPIAYASPHKNVKSLEEIYGFLEENNIEITTLLNPANNYLSASKNINSIGAITRQQLFGLYKDIDFLIFTSKDETVGLPIFEFLQTGKPAFVYAADYAIEFNKQFGNPENLVLFKDAEEFKTLFLQKINCTSKPFDYSKGEWYKIIDLI</sequence>
<evidence type="ECO:0000313" key="2">
    <source>
        <dbReference type="Proteomes" id="UP000187506"/>
    </source>
</evidence>